<gene>
    <name evidence="1" type="ORF">WCY31_03200</name>
</gene>
<sequence length="104" mass="11773">MNLWERYNPETVLGSVLGEMTGLPMMLCPEKTLFEALKRHLTRKELRCWVMARGGVDPETIGTETGLGAEEIDNALRKASKKIRQPKLRSEFQQLLGALEAEDE</sequence>
<accession>A0ABZ3HBR5</accession>
<dbReference type="Proteomes" id="UP001447842">
    <property type="component" value="Chromosome"/>
</dbReference>
<evidence type="ECO:0008006" key="3">
    <source>
        <dbReference type="Google" id="ProtNLM"/>
    </source>
</evidence>
<proteinExistence type="predicted"/>
<dbReference type="RefSeq" id="WP_345973087.1">
    <property type="nucleotide sequence ID" value="NZ_CP147920.1"/>
</dbReference>
<protein>
    <recommendedName>
        <fullName evidence="3">RNA polymerase sigma factor 70 region 4 type 2 domain-containing protein</fullName>
    </recommendedName>
</protein>
<evidence type="ECO:0000313" key="2">
    <source>
        <dbReference type="Proteomes" id="UP001447842"/>
    </source>
</evidence>
<dbReference type="EMBL" id="CP147920">
    <property type="protein sequence ID" value="XAU15714.1"/>
    <property type="molecule type" value="Genomic_DNA"/>
</dbReference>
<reference evidence="1 2" key="1">
    <citation type="submission" date="2024-03" db="EMBL/GenBank/DDBJ databases">
        <title>Sulfurimonas sp. HSL3-1.</title>
        <authorList>
            <person name="Wang S."/>
        </authorList>
    </citation>
    <scope>NUCLEOTIDE SEQUENCE [LARGE SCALE GENOMIC DNA]</scope>
    <source>
        <strain evidence="1 2">HSL3-1</strain>
    </source>
</reference>
<keyword evidence="2" id="KW-1185">Reference proteome</keyword>
<name>A0ABZ3HBR5_9BACT</name>
<evidence type="ECO:0000313" key="1">
    <source>
        <dbReference type="EMBL" id="XAU15714.1"/>
    </source>
</evidence>
<organism evidence="1 2">
    <name type="scientific">Sulfurimonas diazotrophicus</name>
    <dbReference type="NCBI Taxonomy" id="3131939"/>
    <lineage>
        <taxon>Bacteria</taxon>
        <taxon>Pseudomonadati</taxon>
        <taxon>Campylobacterota</taxon>
        <taxon>Epsilonproteobacteria</taxon>
        <taxon>Campylobacterales</taxon>
        <taxon>Sulfurimonadaceae</taxon>
        <taxon>Sulfurimonas</taxon>
    </lineage>
</organism>